<dbReference type="InterPro" id="IPR009781">
    <property type="entry name" value="DUF1345"/>
</dbReference>
<dbReference type="RefSeq" id="WP_085020386.1">
    <property type="nucleotide sequence ID" value="NZ_BMHD01000001.1"/>
</dbReference>
<dbReference type="KEGG" id="cphy:B5808_14260"/>
<evidence type="ECO:0000313" key="2">
    <source>
        <dbReference type="Proteomes" id="UP000192775"/>
    </source>
</evidence>
<protein>
    <submittedName>
        <fullName evidence="1">Uncharacterized protein</fullName>
    </submittedName>
</protein>
<dbReference type="AlphaFoldDB" id="A0A1X9LPM1"/>
<sequence>MSDARGLELQLRRRAVVRFIVAALVGAASGLVIASLGFVRVAAVGGWAAACCVYVAWVWLVVGRMDAAQTRRHARREDPTRPATDVLLLAASVVSLVVTILVLTLDGDAGNTERDVVAVVAVVSVALSWALVHTLYTLRYAALYYSGEEGGVGFNQDDPPTYQDFAYLSFTLGMTYQVSDTAISASPIRHTVLRHALLSYLFGAVILGAMVNLIAGFAS</sequence>
<keyword evidence="2" id="KW-1185">Reference proteome</keyword>
<evidence type="ECO:0000313" key="1">
    <source>
        <dbReference type="EMBL" id="ARJ06248.1"/>
    </source>
</evidence>
<dbReference type="Pfam" id="PF07077">
    <property type="entry name" value="DUF1345"/>
    <property type="match status" value="1"/>
</dbReference>
<name>A0A1X9LPM1_9MICO</name>
<gene>
    <name evidence="1" type="ORF">B5808_14260</name>
</gene>
<dbReference type="EMBL" id="CP020715">
    <property type="protein sequence ID" value="ARJ06248.1"/>
    <property type="molecule type" value="Genomic_DNA"/>
</dbReference>
<organism evidence="1 2">
    <name type="scientific">Cnuibacter physcomitrellae</name>
    <dbReference type="NCBI Taxonomy" id="1619308"/>
    <lineage>
        <taxon>Bacteria</taxon>
        <taxon>Bacillati</taxon>
        <taxon>Actinomycetota</taxon>
        <taxon>Actinomycetes</taxon>
        <taxon>Micrococcales</taxon>
        <taxon>Microbacteriaceae</taxon>
        <taxon>Cnuibacter</taxon>
    </lineage>
</organism>
<dbReference type="Proteomes" id="UP000192775">
    <property type="component" value="Chromosome"/>
</dbReference>
<dbReference type="STRING" id="1619308.B5808_14260"/>
<proteinExistence type="predicted"/>
<accession>A0A1X9LPM1</accession>
<reference evidence="1 2" key="1">
    <citation type="submission" date="2017-04" db="EMBL/GenBank/DDBJ databases">
        <authorList>
            <person name="Afonso C.L."/>
            <person name="Miller P.J."/>
            <person name="Scott M.A."/>
            <person name="Spackman E."/>
            <person name="Goraichik I."/>
            <person name="Dimitrov K.M."/>
            <person name="Suarez D.L."/>
            <person name="Swayne D.E."/>
        </authorList>
    </citation>
    <scope>NUCLEOTIDE SEQUENCE [LARGE SCALE GENOMIC DNA]</scope>
    <source>
        <strain evidence="2">XA(T)</strain>
    </source>
</reference>